<evidence type="ECO:0000313" key="2">
    <source>
        <dbReference type="EMBL" id="RGU58441.1"/>
    </source>
</evidence>
<dbReference type="InterPro" id="IPR027417">
    <property type="entry name" value="P-loop_NTPase"/>
</dbReference>
<dbReference type="EMBL" id="QRYC01000002">
    <property type="protein sequence ID" value="RGU58441.1"/>
    <property type="molecule type" value="Genomic_DNA"/>
</dbReference>
<evidence type="ECO:0000259" key="1">
    <source>
        <dbReference type="SMART" id="SM00382"/>
    </source>
</evidence>
<protein>
    <submittedName>
        <fullName evidence="2">ATP-binding protein</fullName>
    </submittedName>
</protein>
<dbReference type="SMART" id="SM00382">
    <property type="entry name" value="AAA"/>
    <property type="match status" value="1"/>
</dbReference>
<organism evidence="2 3">
    <name type="scientific">Odoribacter splanchnicus</name>
    <dbReference type="NCBI Taxonomy" id="28118"/>
    <lineage>
        <taxon>Bacteria</taxon>
        <taxon>Pseudomonadati</taxon>
        <taxon>Bacteroidota</taxon>
        <taxon>Bacteroidia</taxon>
        <taxon>Bacteroidales</taxon>
        <taxon>Odoribacteraceae</taxon>
        <taxon>Odoribacter</taxon>
    </lineage>
</organism>
<dbReference type="RefSeq" id="WP_118159904.1">
    <property type="nucleotide sequence ID" value="NZ_QRYC01000002.1"/>
</dbReference>
<gene>
    <name evidence="2" type="ORF">DWW57_01620</name>
</gene>
<evidence type="ECO:0000313" key="3">
    <source>
        <dbReference type="Proteomes" id="UP000284243"/>
    </source>
</evidence>
<proteinExistence type="predicted"/>
<dbReference type="SUPFAM" id="SSF52540">
    <property type="entry name" value="P-loop containing nucleoside triphosphate hydrolases"/>
    <property type="match status" value="1"/>
</dbReference>
<reference evidence="2 3" key="1">
    <citation type="submission" date="2018-08" db="EMBL/GenBank/DDBJ databases">
        <title>A genome reference for cultivated species of the human gut microbiota.</title>
        <authorList>
            <person name="Zou Y."/>
            <person name="Xue W."/>
            <person name="Luo G."/>
        </authorList>
    </citation>
    <scope>NUCLEOTIDE SEQUENCE [LARGE SCALE GENOMIC DNA]</scope>
    <source>
        <strain evidence="2 3">AF16-14</strain>
    </source>
</reference>
<accession>A0A412TYE0</accession>
<sequence>MSTRKTSILYQTPRFYAWDAKQAIAVNEDIFSSISDYLSKEGTEKTAQPYLVIGEAGSGKTYLLKRLLNAIEKDNRLALFPVLMDAKALFSSEDIWMRCAKRLNLATSSGNVFDDLISWQAHHACRIVLFIDNIQYYFQRTDDAGHYNLRGKLNKAGAPVLIATANEVSSFFTDYKSAFFDGFKILYIRPVGEREIDSVLGQDVERGRFARLWEYVPRTIRSLLIVSGIVASSANADVDLEKLVDCFHLYYQAKYDASVIQIQRLLSVLAMADEGLALKEIREMTGQENGQISPYLKMMADQKIVERMAKNQRGAKYRIIDPLFRLWLNRNVL</sequence>
<dbReference type="Pfam" id="PF13401">
    <property type="entry name" value="AAA_22"/>
    <property type="match status" value="1"/>
</dbReference>
<comment type="caution">
    <text evidence="2">The sequence shown here is derived from an EMBL/GenBank/DDBJ whole genome shotgun (WGS) entry which is preliminary data.</text>
</comment>
<dbReference type="InterPro" id="IPR049945">
    <property type="entry name" value="AAA_22"/>
</dbReference>
<keyword evidence="2" id="KW-0547">Nucleotide-binding</keyword>
<feature type="domain" description="AAA+ ATPase" evidence="1">
    <location>
        <begin position="46"/>
        <end position="192"/>
    </location>
</feature>
<keyword evidence="2" id="KW-0067">ATP-binding</keyword>
<name>A0A412TYE0_9BACT</name>
<dbReference type="GO" id="GO:0005524">
    <property type="term" value="F:ATP binding"/>
    <property type="evidence" value="ECO:0007669"/>
    <property type="project" value="UniProtKB-KW"/>
</dbReference>
<dbReference type="GO" id="GO:0016887">
    <property type="term" value="F:ATP hydrolysis activity"/>
    <property type="evidence" value="ECO:0007669"/>
    <property type="project" value="InterPro"/>
</dbReference>
<dbReference type="Proteomes" id="UP000284243">
    <property type="component" value="Unassembled WGS sequence"/>
</dbReference>
<dbReference type="AlphaFoldDB" id="A0A412TYE0"/>
<dbReference type="Gene3D" id="3.40.50.300">
    <property type="entry name" value="P-loop containing nucleotide triphosphate hydrolases"/>
    <property type="match status" value="1"/>
</dbReference>
<dbReference type="InterPro" id="IPR003593">
    <property type="entry name" value="AAA+_ATPase"/>
</dbReference>